<gene>
    <name evidence="2" type="ORF">FRD01_14910</name>
</gene>
<feature type="compositionally biased region" description="Acidic residues" evidence="1">
    <location>
        <begin position="1"/>
        <end position="17"/>
    </location>
</feature>
<evidence type="ECO:0000313" key="3">
    <source>
        <dbReference type="Proteomes" id="UP000321595"/>
    </source>
</evidence>
<dbReference type="RefSeq" id="WP_146960974.1">
    <property type="nucleotide sequence ID" value="NZ_CP042467.1"/>
</dbReference>
<evidence type="ECO:0000313" key="2">
    <source>
        <dbReference type="EMBL" id="QED28498.1"/>
    </source>
</evidence>
<proteinExistence type="predicted"/>
<sequence length="489" mass="52057">MPDTPPDLELDMTESDMSDMRETVDMPDSSDMPDMEQNGPRDPLEFVAVKYTQKFRATGAASMDGGWATVGYGVSADMVFEAGTPAEQTIEVEPNQFTLAVAQWTDQNEFVEAYAISEGGSPRPEYVEKEADGNLLVLGYLVGSTTFGSTSYSAPSGPVNGVQTNAHEGFVVRVRPETKAVEGVVKLDAQSVQSIFLPAGLATHDSGDFSVAGRYVAGVQIPDGPSLDGDGGLVARFTTSGDLMWVRDMDGARDVKDSGNGAVLASFTYRDQAFSVAGTDYTGAPAGQRGLGFVKLDAAGNVLWITRFESESTIPMGESLEADSKIYVSLGADAGVSVIEPAASTLQADTRLLVLDSDTGLILQEESLSSIGAFDEVVNALIFDEFGILWGSLQVAPETPSQIEPHYGPRVDLGAVEQTLLLGFNTDFSLAYAHLLGEGDWSAPKSKSMDVGLLFYGLLYESFTPATSPAVTYENTVAARPDSLFIRVK</sequence>
<organism evidence="2 3">
    <name type="scientific">Microvenator marinus</name>
    <dbReference type="NCBI Taxonomy" id="2600177"/>
    <lineage>
        <taxon>Bacteria</taxon>
        <taxon>Deltaproteobacteria</taxon>
        <taxon>Bradymonadales</taxon>
        <taxon>Microvenatoraceae</taxon>
        <taxon>Microvenator</taxon>
    </lineage>
</organism>
<evidence type="ECO:0000256" key="1">
    <source>
        <dbReference type="SAM" id="MobiDB-lite"/>
    </source>
</evidence>
<dbReference type="KEGG" id="bbae:FRD01_14910"/>
<protein>
    <submittedName>
        <fullName evidence="2">Uncharacterized protein</fullName>
    </submittedName>
</protein>
<dbReference type="Proteomes" id="UP000321595">
    <property type="component" value="Chromosome"/>
</dbReference>
<dbReference type="EMBL" id="CP042467">
    <property type="protein sequence ID" value="QED28498.1"/>
    <property type="molecule type" value="Genomic_DNA"/>
</dbReference>
<feature type="region of interest" description="Disordered" evidence="1">
    <location>
        <begin position="1"/>
        <end position="39"/>
    </location>
</feature>
<reference evidence="2 3" key="1">
    <citation type="submission" date="2019-08" db="EMBL/GenBank/DDBJ databases">
        <authorList>
            <person name="Liang Q."/>
        </authorList>
    </citation>
    <scope>NUCLEOTIDE SEQUENCE [LARGE SCALE GENOMIC DNA]</scope>
    <source>
        <strain evidence="2 3">V1718</strain>
    </source>
</reference>
<dbReference type="OrthoDB" id="5522807at2"/>
<name>A0A5B8XUB4_9DELT</name>
<keyword evidence="3" id="KW-1185">Reference proteome</keyword>
<accession>A0A5B8XUB4</accession>
<dbReference type="AlphaFoldDB" id="A0A5B8XUB4"/>